<name>A0AAD8EYY2_BIOPF</name>
<dbReference type="AlphaFoldDB" id="A0AAD8EYY2"/>
<feature type="region of interest" description="Disordered" evidence="1">
    <location>
        <begin position="24"/>
        <end position="68"/>
    </location>
</feature>
<dbReference type="Proteomes" id="UP001233172">
    <property type="component" value="Unassembled WGS sequence"/>
</dbReference>
<feature type="compositionally biased region" description="Basic and acidic residues" evidence="1">
    <location>
        <begin position="54"/>
        <end position="68"/>
    </location>
</feature>
<keyword evidence="3" id="KW-1185">Reference proteome</keyword>
<gene>
    <name evidence="2" type="ORF">Bpfe_026038</name>
</gene>
<evidence type="ECO:0000256" key="1">
    <source>
        <dbReference type="SAM" id="MobiDB-lite"/>
    </source>
</evidence>
<dbReference type="EMBL" id="JASAOG010000196">
    <property type="protein sequence ID" value="KAK0044538.1"/>
    <property type="molecule type" value="Genomic_DNA"/>
</dbReference>
<protein>
    <submittedName>
        <fullName evidence="2">Uncharacterized protein</fullName>
    </submittedName>
</protein>
<organism evidence="2 3">
    <name type="scientific">Biomphalaria pfeifferi</name>
    <name type="common">Bloodfluke planorb</name>
    <name type="synonym">Freshwater snail</name>
    <dbReference type="NCBI Taxonomy" id="112525"/>
    <lineage>
        <taxon>Eukaryota</taxon>
        <taxon>Metazoa</taxon>
        <taxon>Spiralia</taxon>
        <taxon>Lophotrochozoa</taxon>
        <taxon>Mollusca</taxon>
        <taxon>Gastropoda</taxon>
        <taxon>Heterobranchia</taxon>
        <taxon>Euthyneura</taxon>
        <taxon>Panpulmonata</taxon>
        <taxon>Hygrophila</taxon>
        <taxon>Lymnaeoidea</taxon>
        <taxon>Planorbidae</taxon>
        <taxon>Biomphalaria</taxon>
    </lineage>
</organism>
<reference evidence="2" key="2">
    <citation type="submission" date="2023-04" db="EMBL/GenBank/DDBJ databases">
        <authorList>
            <person name="Bu L."/>
            <person name="Lu L."/>
            <person name="Laidemitt M.R."/>
            <person name="Zhang S.M."/>
            <person name="Mutuku M."/>
            <person name="Mkoji G."/>
            <person name="Steinauer M."/>
            <person name="Loker E.S."/>
        </authorList>
    </citation>
    <scope>NUCLEOTIDE SEQUENCE</scope>
    <source>
        <strain evidence="2">KasaAsao</strain>
        <tissue evidence="2">Whole Snail</tissue>
    </source>
</reference>
<proteinExistence type="predicted"/>
<reference evidence="2" key="1">
    <citation type="journal article" date="2023" name="PLoS Negl. Trop. Dis.">
        <title>A genome sequence for Biomphalaria pfeifferi, the major vector snail for the human-infecting parasite Schistosoma mansoni.</title>
        <authorList>
            <person name="Bu L."/>
            <person name="Lu L."/>
            <person name="Laidemitt M.R."/>
            <person name="Zhang S.M."/>
            <person name="Mutuku M."/>
            <person name="Mkoji G."/>
            <person name="Steinauer M."/>
            <person name="Loker E.S."/>
        </authorList>
    </citation>
    <scope>NUCLEOTIDE SEQUENCE</scope>
    <source>
        <strain evidence="2">KasaAsao</strain>
    </source>
</reference>
<evidence type="ECO:0000313" key="3">
    <source>
        <dbReference type="Proteomes" id="UP001233172"/>
    </source>
</evidence>
<accession>A0AAD8EYY2</accession>
<evidence type="ECO:0000313" key="2">
    <source>
        <dbReference type="EMBL" id="KAK0044538.1"/>
    </source>
</evidence>
<sequence length="68" mass="7796">MALQISQCLKRSLTFALNVKRKESIESAESDKDKNQRGKAASALFELNEETDEEKERTTDGDVMRFEK</sequence>
<feature type="compositionally biased region" description="Basic and acidic residues" evidence="1">
    <location>
        <begin position="24"/>
        <end position="36"/>
    </location>
</feature>
<comment type="caution">
    <text evidence="2">The sequence shown here is derived from an EMBL/GenBank/DDBJ whole genome shotgun (WGS) entry which is preliminary data.</text>
</comment>